<sequence>MPNSEDSLDEANIQAIYPPYPLPLSVAQATQIEGKDEHGWEVEGGLTTEKRKLDDELEDLASKILNK</sequence>
<dbReference type="Proteomes" id="UP000008064">
    <property type="component" value="Unassembled WGS sequence"/>
</dbReference>
<accession>F8NKC2</accession>
<gene>
    <name evidence="1" type="ORF">SERLADRAFT_434300</name>
</gene>
<reference evidence="1" key="1">
    <citation type="submission" date="2011-04" db="EMBL/GenBank/DDBJ databases">
        <title>Evolution of plant cell wall degrading machinery underlies the functional diversity of forest fungi.</title>
        <authorList>
            <consortium name="US DOE Joint Genome Institute (JGI-PGF)"/>
            <person name="Eastwood D.C."/>
            <person name="Floudas D."/>
            <person name="Binder M."/>
            <person name="Majcherczyk A."/>
            <person name="Schneider P."/>
            <person name="Aerts A."/>
            <person name="Asiegbu F.O."/>
            <person name="Baker S.E."/>
            <person name="Barry K."/>
            <person name="Bendiksby M."/>
            <person name="Blumentritt M."/>
            <person name="Coutinho P.M."/>
            <person name="Cullen D."/>
            <person name="Cullen D."/>
            <person name="Gathman A."/>
            <person name="Goodell B."/>
            <person name="Henrissat B."/>
            <person name="Ihrmark K."/>
            <person name="Kauserud H."/>
            <person name="Kohler A."/>
            <person name="LaButti K."/>
            <person name="Lapidus A."/>
            <person name="Lavin J.L."/>
            <person name="Lee Y.-H."/>
            <person name="Lindquist E."/>
            <person name="Lilly W."/>
            <person name="Lucas S."/>
            <person name="Morin E."/>
            <person name="Murat C."/>
            <person name="Oguiza J.A."/>
            <person name="Park J."/>
            <person name="Pisabarro A.G."/>
            <person name="Riley R."/>
            <person name="Rosling A."/>
            <person name="Salamov A."/>
            <person name="Schmidt O."/>
            <person name="Schmutz J."/>
            <person name="Skrede I."/>
            <person name="Stenlid J."/>
            <person name="Wiebenga A."/>
            <person name="Xie X."/>
            <person name="Kues U."/>
            <person name="Hibbett D.S."/>
            <person name="Hoffmeister D."/>
            <person name="Hogberg N."/>
            <person name="Martin F."/>
            <person name="Grigoriev I.V."/>
            <person name="Watkinson S.C."/>
        </authorList>
    </citation>
    <scope>NUCLEOTIDE SEQUENCE</scope>
    <source>
        <strain evidence="1">S7.9</strain>
    </source>
</reference>
<name>F8NKC2_SERL9</name>
<dbReference type="KEGG" id="sla:SERLADRAFT_434300"/>
<protein>
    <submittedName>
        <fullName evidence="1">Uncharacterized protein</fullName>
    </submittedName>
</protein>
<dbReference type="GeneID" id="18814372"/>
<dbReference type="AlphaFoldDB" id="F8NKC2"/>
<dbReference type="EMBL" id="GL945430">
    <property type="protein sequence ID" value="EGO28388.1"/>
    <property type="molecule type" value="Genomic_DNA"/>
</dbReference>
<proteinExistence type="predicted"/>
<evidence type="ECO:0000313" key="1">
    <source>
        <dbReference type="EMBL" id="EGO28388.1"/>
    </source>
</evidence>
<dbReference type="RefSeq" id="XP_007314587.1">
    <property type="nucleotide sequence ID" value="XM_007314525.1"/>
</dbReference>
<organism>
    <name type="scientific">Serpula lacrymans var. lacrymans (strain S7.9)</name>
    <name type="common">Dry rot fungus</name>
    <dbReference type="NCBI Taxonomy" id="578457"/>
    <lineage>
        <taxon>Eukaryota</taxon>
        <taxon>Fungi</taxon>
        <taxon>Dikarya</taxon>
        <taxon>Basidiomycota</taxon>
        <taxon>Agaricomycotina</taxon>
        <taxon>Agaricomycetes</taxon>
        <taxon>Agaricomycetidae</taxon>
        <taxon>Boletales</taxon>
        <taxon>Coniophorineae</taxon>
        <taxon>Serpulaceae</taxon>
        <taxon>Serpula</taxon>
    </lineage>
</organism>
<dbReference type="HOGENOM" id="CLU_2814009_0_0_1"/>